<dbReference type="SUPFAM" id="SSF46785">
    <property type="entry name" value="Winged helix' DNA-binding domain"/>
    <property type="match status" value="1"/>
</dbReference>
<dbReference type="GO" id="GO:0048255">
    <property type="term" value="P:mRNA stabilization"/>
    <property type="evidence" value="ECO:0007669"/>
    <property type="project" value="InterPro"/>
</dbReference>
<dbReference type="InterPro" id="IPR006607">
    <property type="entry name" value="DM15"/>
</dbReference>
<feature type="region of interest" description="Disordered" evidence="3">
    <location>
        <begin position="497"/>
        <end position="578"/>
    </location>
</feature>
<evidence type="ECO:0000256" key="1">
    <source>
        <dbReference type="ARBA" id="ARBA00022884"/>
    </source>
</evidence>
<feature type="compositionally biased region" description="Polar residues" evidence="3">
    <location>
        <begin position="550"/>
        <end position="571"/>
    </location>
</feature>
<feature type="compositionally biased region" description="Basic and acidic residues" evidence="3">
    <location>
        <begin position="525"/>
        <end position="537"/>
    </location>
</feature>
<feature type="region of interest" description="Disordered" evidence="3">
    <location>
        <begin position="348"/>
        <end position="397"/>
    </location>
</feature>
<feature type="domain" description="HTH La-type RNA-binding" evidence="4">
    <location>
        <begin position="664"/>
        <end position="753"/>
    </location>
</feature>
<dbReference type="InterPro" id="IPR045180">
    <property type="entry name" value="La_dom_prot"/>
</dbReference>
<evidence type="ECO:0000313" key="5">
    <source>
        <dbReference type="EMBL" id="EFX04742.1"/>
    </source>
</evidence>
<dbReference type="CDD" id="cd07323">
    <property type="entry name" value="LAM"/>
    <property type="match status" value="1"/>
</dbReference>
<dbReference type="PANTHER" id="PTHR22792">
    <property type="entry name" value="LUPUS LA PROTEIN-RELATED"/>
    <property type="match status" value="1"/>
</dbReference>
<evidence type="ECO:0000256" key="3">
    <source>
        <dbReference type="SAM" id="MobiDB-lite"/>
    </source>
</evidence>
<feature type="region of interest" description="Disordered" evidence="3">
    <location>
        <begin position="118"/>
        <end position="164"/>
    </location>
</feature>
<dbReference type="PANTHER" id="PTHR22792:SF132">
    <property type="entry name" value="LA-RELATED PROTEIN 1"/>
    <property type="match status" value="1"/>
</dbReference>
<dbReference type="GO" id="GO:0005829">
    <property type="term" value="C:cytosol"/>
    <property type="evidence" value="ECO:0007669"/>
    <property type="project" value="TreeGrafter"/>
</dbReference>
<gene>
    <name evidence="5" type="ORF">CMQ_1670</name>
</gene>
<dbReference type="Pfam" id="PF21071">
    <property type="entry name" value="LARP1_HEAT"/>
    <property type="match status" value="1"/>
</dbReference>
<evidence type="ECO:0000259" key="4">
    <source>
        <dbReference type="PROSITE" id="PS50961"/>
    </source>
</evidence>
<name>F0XC76_GROCL</name>
<dbReference type="RefSeq" id="XP_014174224.1">
    <property type="nucleotide sequence ID" value="XM_014318749.1"/>
</dbReference>
<dbReference type="Gene3D" id="1.10.10.10">
    <property type="entry name" value="Winged helix-like DNA-binding domain superfamily/Winged helix DNA-binding domain"/>
    <property type="match status" value="1"/>
</dbReference>
<keyword evidence="1 2" id="KW-0694">RNA-binding</keyword>
<dbReference type="InParanoid" id="F0XC76"/>
<dbReference type="SMART" id="SM00684">
    <property type="entry name" value="DM15"/>
    <property type="match status" value="1"/>
</dbReference>
<keyword evidence="6" id="KW-1185">Reference proteome</keyword>
<feature type="compositionally biased region" description="Basic and acidic residues" evidence="3">
    <location>
        <begin position="301"/>
        <end position="323"/>
    </location>
</feature>
<dbReference type="GO" id="GO:0045727">
    <property type="term" value="P:positive regulation of translation"/>
    <property type="evidence" value="ECO:0007669"/>
    <property type="project" value="TreeGrafter"/>
</dbReference>
<dbReference type="AlphaFoldDB" id="F0XC76"/>
<dbReference type="InterPro" id="IPR036388">
    <property type="entry name" value="WH-like_DNA-bd_sf"/>
</dbReference>
<feature type="compositionally biased region" description="Basic and acidic residues" evidence="3">
    <location>
        <begin position="248"/>
        <end position="259"/>
    </location>
</feature>
<dbReference type="InterPro" id="IPR006630">
    <property type="entry name" value="La_HTH"/>
</dbReference>
<dbReference type="InterPro" id="IPR036390">
    <property type="entry name" value="WH_DNA-bd_sf"/>
</dbReference>
<feature type="region of interest" description="Disordered" evidence="3">
    <location>
        <begin position="293"/>
        <end position="333"/>
    </location>
</feature>
<dbReference type="Proteomes" id="UP000007796">
    <property type="component" value="Unassembled WGS sequence"/>
</dbReference>
<dbReference type="eggNOG" id="KOG2590">
    <property type="taxonomic scope" value="Eukaryota"/>
</dbReference>
<evidence type="ECO:0000256" key="2">
    <source>
        <dbReference type="PROSITE-ProRule" id="PRU00332"/>
    </source>
</evidence>
<feature type="compositionally biased region" description="Low complexity" evidence="3">
    <location>
        <begin position="188"/>
        <end position="207"/>
    </location>
</feature>
<dbReference type="PROSITE" id="PS50961">
    <property type="entry name" value="HTH_LA"/>
    <property type="match status" value="1"/>
</dbReference>
<organism evidence="6">
    <name type="scientific">Grosmannia clavigera (strain kw1407 / UAMH 11150)</name>
    <name type="common">Blue stain fungus</name>
    <name type="synonym">Graphiocladiella clavigera</name>
    <dbReference type="NCBI Taxonomy" id="655863"/>
    <lineage>
        <taxon>Eukaryota</taxon>
        <taxon>Fungi</taxon>
        <taxon>Dikarya</taxon>
        <taxon>Ascomycota</taxon>
        <taxon>Pezizomycotina</taxon>
        <taxon>Sordariomycetes</taxon>
        <taxon>Sordariomycetidae</taxon>
        <taxon>Ophiostomatales</taxon>
        <taxon>Ophiostomataceae</taxon>
        <taxon>Leptographium</taxon>
    </lineage>
</organism>
<dbReference type="GO" id="GO:0000339">
    <property type="term" value="F:RNA cap binding"/>
    <property type="evidence" value="ECO:0007669"/>
    <property type="project" value="InterPro"/>
</dbReference>
<dbReference type="GO" id="GO:0010494">
    <property type="term" value="C:cytoplasmic stress granule"/>
    <property type="evidence" value="ECO:0007669"/>
    <property type="project" value="TreeGrafter"/>
</dbReference>
<feature type="compositionally biased region" description="Low complexity" evidence="3">
    <location>
        <begin position="118"/>
        <end position="129"/>
    </location>
</feature>
<feature type="compositionally biased region" description="Basic and acidic residues" evidence="3">
    <location>
        <begin position="497"/>
        <end position="509"/>
    </location>
</feature>
<dbReference type="OrthoDB" id="340227at2759"/>
<protein>
    <submittedName>
        <fullName evidence="5">La domain family protein protein</fullName>
    </submittedName>
</protein>
<feature type="region of interest" description="Disordered" evidence="3">
    <location>
        <begin position="184"/>
        <end position="271"/>
    </location>
</feature>
<dbReference type="Pfam" id="PF05383">
    <property type="entry name" value="La"/>
    <property type="match status" value="1"/>
</dbReference>
<feature type="region of interest" description="Disordered" evidence="3">
    <location>
        <begin position="1"/>
        <end position="49"/>
    </location>
</feature>
<dbReference type="GeneID" id="25974574"/>
<feature type="region of interest" description="Disordered" evidence="3">
    <location>
        <begin position="64"/>
        <end position="83"/>
    </location>
</feature>
<evidence type="ECO:0000313" key="6">
    <source>
        <dbReference type="Proteomes" id="UP000007796"/>
    </source>
</evidence>
<sequence length="1041" mass="111888">MSATGFSYAQAARGQAAPQVTTPVTSSVAPPRASPEENDVSNPTTIPEAGTALVLSVTSDASKLASSESGYGSRKVDSDAGSATDSATLIGTLVESTSNISLDDVSFHASASYKNGYASAIATRSSSSDDSARKSRKGKTTKTSTKDADLLSVDDAEKDAEAPKVVLSPAPVPIKNIWDERRRELAAKAKQPPASKPDSLVVATGATGANGGLVKSQELKKGSAPPTDLENHSETFGATATFKPHQRRLSETSRGDQTRRNGSRVSKVVDKDAKNLSGRSILPFVQDTTLWPTPESAAVTEDAKAKSLAEKVDRLDDGDKDTQEEGALAKSRKKGAWVALDFVPTVNFQTPLPNVRGSKPKAGSRGGRDSSSRGGYNSIANGSAPSEKAVSMPTPMDKTPDFRDKAKEANGTAITARPHFHASNPAKRFSIDSTHNREIRKSSAAADHDRTKNAVSNYSGLPVRADFVPKGTYGGGVNGDTDNHHHIALPVQSDRRFATAKATDHHASSSKENGTLQLKEPGLTARERTEARGERTGRGGFRGGRGGHASSASQGHHFSRSGYQQNGQRAASNGAVYGSNGSLPPSAVPFNPTAQQYSFGHASNVSRSSKTPGRAQSVSQVPTFSNRLQNGVASIARSHNHAAQMAGVPAEFHMQQPYPFATYSSMEIEHLQPLVKQLEYYFSLENLCKDMFLRRKMDGQGFVRLAIVASFRRMAELAPTLDYVRAACEQSEKLDYILDKDQTELVRSRTEWRKFILPEEQRMEEVRGPGPDLRSVHFRSLHSRPPPPFYPAALVAGYPTTNPAIFQASAFAPNGSEPMYQPYDNGMSVEHTLTSNGNTQVNGGPPSGESQLSAKVPVFSPSGGSGAPTTLEDYQNCPDEQVENSQDNMLSNGHDYSLETSLETLIEGSRSATVISSAPLSLPATDAVGGEPYPGLRTKAFDQRKNSKSGETPAAMKHLYQFWSHCLPDKFNVRMYEDFRSSALEDARGDMPCDFGLRCLLRYYNHVLTDAGPKPYPSVFVPHFTEARELVGSWKAASGEA</sequence>
<feature type="compositionally biased region" description="Polar residues" evidence="3">
    <location>
        <begin position="18"/>
        <end position="28"/>
    </location>
</feature>
<feature type="compositionally biased region" description="Gly residues" evidence="3">
    <location>
        <begin position="538"/>
        <end position="547"/>
    </location>
</feature>
<dbReference type="STRING" id="655863.F0XC76"/>
<dbReference type="SMART" id="SM00715">
    <property type="entry name" value="LA"/>
    <property type="match status" value="1"/>
</dbReference>
<feature type="region of interest" description="Disordered" evidence="3">
    <location>
        <begin position="601"/>
        <end position="620"/>
    </location>
</feature>
<reference evidence="5 6" key="1">
    <citation type="journal article" date="2011" name="Proc. Natl. Acad. Sci. U.S.A.">
        <title>Genome and transcriptome analyses of the mountain pine beetle-fungal symbiont Grosmannia clavigera, a lodgepole pine pathogen.</title>
        <authorList>
            <person name="DiGuistini S."/>
            <person name="Wang Y."/>
            <person name="Liao N.Y."/>
            <person name="Taylor G."/>
            <person name="Tanguay P."/>
            <person name="Feau N."/>
            <person name="Henrissat B."/>
            <person name="Chan S.K."/>
            <person name="Hesse-Orce U."/>
            <person name="Alamouti S.M."/>
            <person name="Tsui C.K.M."/>
            <person name="Docking R.T."/>
            <person name="Levasseur A."/>
            <person name="Haridas S."/>
            <person name="Robertson G."/>
            <person name="Birol I."/>
            <person name="Holt R.A."/>
            <person name="Marra M.A."/>
            <person name="Hamelin R.C."/>
            <person name="Hirst M."/>
            <person name="Jones S.J.M."/>
            <person name="Bohlmann J."/>
            <person name="Breuil C."/>
        </authorList>
    </citation>
    <scope>NUCLEOTIDE SEQUENCE [LARGE SCALE GENOMIC DNA]</scope>
    <source>
        <strain evidence="6">kw1407 / UAMH 11150</strain>
    </source>
</reference>
<dbReference type="HOGENOM" id="CLU_005100_0_0_1"/>
<proteinExistence type="predicted"/>
<accession>F0XC76</accession>
<dbReference type="EMBL" id="GL629765">
    <property type="protein sequence ID" value="EFX04742.1"/>
    <property type="molecule type" value="Genomic_DNA"/>
</dbReference>